<dbReference type="InterPro" id="IPR015445">
    <property type="entry name" value="TBP-like"/>
</dbReference>
<name>T1FQ96_HELRO</name>
<evidence type="ECO:0000256" key="1">
    <source>
        <dbReference type="ARBA" id="ARBA00004123"/>
    </source>
</evidence>
<evidence type="ECO:0000256" key="3">
    <source>
        <dbReference type="ARBA" id="ARBA00005560"/>
    </source>
</evidence>
<dbReference type="PANTHER" id="PTHR10126">
    <property type="entry name" value="TATA-BOX BINDING PROTEIN"/>
    <property type="match status" value="1"/>
</dbReference>
<keyword evidence="5" id="KW-0805">Transcription regulation</keyword>
<dbReference type="KEGG" id="hro:HELRODRAFT_188693"/>
<dbReference type="InParanoid" id="T1FQ96"/>
<dbReference type="EnsemblMetazoa" id="HelroT188693">
    <property type="protein sequence ID" value="HelroP188693"/>
    <property type="gene ID" value="HelroG188693"/>
</dbReference>
<evidence type="ECO:0000256" key="5">
    <source>
        <dbReference type="ARBA" id="ARBA00023015"/>
    </source>
</evidence>
<evidence type="ECO:0000256" key="2">
    <source>
        <dbReference type="ARBA" id="ARBA00004496"/>
    </source>
</evidence>
<evidence type="ECO:0000256" key="7">
    <source>
        <dbReference type="ARBA" id="ARBA00023163"/>
    </source>
</evidence>
<keyword evidence="7" id="KW-0804">Transcription</keyword>
<accession>T1FQ96</accession>
<dbReference type="PRINTS" id="PR00686">
    <property type="entry name" value="TIFACTORIID"/>
</dbReference>
<evidence type="ECO:0000256" key="8">
    <source>
        <dbReference type="ARBA" id="ARBA00023242"/>
    </source>
</evidence>
<evidence type="ECO:0000256" key="6">
    <source>
        <dbReference type="ARBA" id="ARBA00023125"/>
    </source>
</evidence>
<evidence type="ECO:0000313" key="14">
    <source>
        <dbReference type="Proteomes" id="UP000015101"/>
    </source>
</evidence>
<dbReference type="STRING" id="6412.T1FQ96"/>
<keyword evidence="6" id="KW-0238">DNA-binding</keyword>
<dbReference type="Gene3D" id="3.30.310.10">
    <property type="entry name" value="TATA-Binding Protein"/>
    <property type="match status" value="2"/>
</dbReference>
<evidence type="ECO:0000256" key="10">
    <source>
        <dbReference type="ARBA" id="ARBA00033173"/>
    </source>
</evidence>
<dbReference type="Proteomes" id="UP000015101">
    <property type="component" value="Unassembled WGS sequence"/>
</dbReference>
<evidence type="ECO:0000256" key="11">
    <source>
        <dbReference type="SAM" id="MobiDB-lite"/>
    </source>
</evidence>
<comment type="subcellular location">
    <subcellularLocation>
        <location evidence="2">Cytoplasm</location>
    </subcellularLocation>
    <subcellularLocation>
        <location evidence="1">Nucleus</location>
    </subcellularLocation>
</comment>
<dbReference type="AlphaFoldDB" id="T1FQ96"/>
<dbReference type="GeneID" id="20210993"/>
<dbReference type="Pfam" id="PF00352">
    <property type="entry name" value="TBP"/>
    <property type="match status" value="2"/>
</dbReference>
<dbReference type="InterPro" id="IPR012295">
    <property type="entry name" value="TBP_dom_sf"/>
</dbReference>
<evidence type="ECO:0000256" key="4">
    <source>
        <dbReference type="ARBA" id="ARBA00022490"/>
    </source>
</evidence>
<reference evidence="14" key="1">
    <citation type="submission" date="2012-12" db="EMBL/GenBank/DDBJ databases">
        <authorList>
            <person name="Hellsten U."/>
            <person name="Grimwood J."/>
            <person name="Chapman J.A."/>
            <person name="Shapiro H."/>
            <person name="Aerts A."/>
            <person name="Otillar R.P."/>
            <person name="Terry A.Y."/>
            <person name="Boore J.L."/>
            <person name="Simakov O."/>
            <person name="Marletaz F."/>
            <person name="Cho S.-J."/>
            <person name="Edsinger-Gonzales E."/>
            <person name="Havlak P."/>
            <person name="Kuo D.-H."/>
            <person name="Larsson T."/>
            <person name="Lv J."/>
            <person name="Arendt D."/>
            <person name="Savage R."/>
            <person name="Osoegawa K."/>
            <person name="de Jong P."/>
            <person name="Lindberg D.R."/>
            <person name="Seaver E.C."/>
            <person name="Weisblat D.A."/>
            <person name="Putnam N.H."/>
            <person name="Grigoriev I.V."/>
            <person name="Rokhsar D.S."/>
        </authorList>
    </citation>
    <scope>NUCLEOTIDE SEQUENCE</scope>
</reference>
<feature type="compositionally biased region" description="Low complexity" evidence="11">
    <location>
        <begin position="17"/>
        <end position="26"/>
    </location>
</feature>
<dbReference type="OrthoDB" id="2127950at2759"/>
<dbReference type="GO" id="GO:0005634">
    <property type="term" value="C:nucleus"/>
    <property type="evidence" value="ECO:0007669"/>
    <property type="project" value="UniProtKB-SubCell"/>
</dbReference>
<dbReference type="SUPFAM" id="SSF55945">
    <property type="entry name" value="TATA-box binding protein-like"/>
    <property type="match status" value="2"/>
</dbReference>
<feature type="compositionally biased region" description="Acidic residues" evidence="11">
    <location>
        <begin position="275"/>
        <end position="286"/>
    </location>
</feature>
<evidence type="ECO:0000313" key="12">
    <source>
        <dbReference type="EMBL" id="ESO02411.1"/>
    </source>
</evidence>
<reference evidence="13" key="3">
    <citation type="submission" date="2015-06" db="UniProtKB">
        <authorList>
            <consortium name="EnsemblMetazoa"/>
        </authorList>
    </citation>
    <scope>IDENTIFICATION</scope>
</reference>
<dbReference type="GO" id="GO:0140223">
    <property type="term" value="F:general transcription initiation factor activity"/>
    <property type="evidence" value="ECO:0000318"/>
    <property type="project" value="GO_Central"/>
</dbReference>
<dbReference type="CTD" id="20210993"/>
<dbReference type="CDD" id="cd04517">
    <property type="entry name" value="TLF"/>
    <property type="match status" value="1"/>
</dbReference>
<dbReference type="GO" id="GO:0003677">
    <property type="term" value="F:DNA binding"/>
    <property type="evidence" value="ECO:0007669"/>
    <property type="project" value="UniProtKB-KW"/>
</dbReference>
<sequence length="286" mass="32158">MEEQVQQQQVGSASNATASNDNVVLNNNNSENAEEQENTEIDIIINNVVSTFYTRCHLDLRKIATNGMNVVYRKENGMVSMKFRKPSVTASIWSSGKVTCTGSTSEEDSKVAARTVARRLWRLGFEAVKFCRFRIVNVLGTCSLPFKIQITEFSRNNPKMASYEPELHPGVTYKILDPKATIKIFSTGSLTVTAPSVANVQAAIEHIYSKVYEYRIEGPTEIASNDDYDSEAYQLFLHHTNNNTNLITYKKNKSGKCSLSGPHSKKQKFMRGRVDDEENWSDSDDD</sequence>
<dbReference type="FunFam" id="3.30.310.10:FF:000005">
    <property type="entry name" value="TATA box-binding protein-like 1"/>
    <property type="match status" value="1"/>
</dbReference>
<gene>
    <name evidence="13" type="primary">20210993</name>
    <name evidence="12" type="ORF">HELRODRAFT_188693</name>
</gene>
<keyword evidence="14" id="KW-1185">Reference proteome</keyword>
<dbReference type="GO" id="GO:0005737">
    <property type="term" value="C:cytoplasm"/>
    <property type="evidence" value="ECO:0007669"/>
    <property type="project" value="UniProtKB-SubCell"/>
</dbReference>
<dbReference type="HOGENOM" id="CLU_060161_2_1_1"/>
<keyword evidence="4" id="KW-0963">Cytoplasm</keyword>
<dbReference type="InterPro" id="IPR000814">
    <property type="entry name" value="TBP"/>
</dbReference>
<dbReference type="EMBL" id="KB096742">
    <property type="protein sequence ID" value="ESO02411.1"/>
    <property type="molecule type" value="Genomic_DNA"/>
</dbReference>
<organism evidence="13 14">
    <name type="scientific">Helobdella robusta</name>
    <name type="common">Californian leech</name>
    <dbReference type="NCBI Taxonomy" id="6412"/>
    <lineage>
        <taxon>Eukaryota</taxon>
        <taxon>Metazoa</taxon>
        <taxon>Spiralia</taxon>
        <taxon>Lophotrochozoa</taxon>
        <taxon>Annelida</taxon>
        <taxon>Clitellata</taxon>
        <taxon>Hirudinea</taxon>
        <taxon>Rhynchobdellida</taxon>
        <taxon>Glossiphoniidae</taxon>
        <taxon>Helobdella</taxon>
    </lineage>
</organism>
<dbReference type="eggNOG" id="KOG3302">
    <property type="taxonomic scope" value="Eukaryota"/>
</dbReference>
<feature type="region of interest" description="Disordered" evidence="11">
    <location>
        <begin position="254"/>
        <end position="286"/>
    </location>
</feature>
<reference evidence="12 14" key="2">
    <citation type="journal article" date="2013" name="Nature">
        <title>Insights into bilaterian evolution from three spiralian genomes.</title>
        <authorList>
            <person name="Simakov O."/>
            <person name="Marletaz F."/>
            <person name="Cho S.J."/>
            <person name="Edsinger-Gonzales E."/>
            <person name="Havlak P."/>
            <person name="Hellsten U."/>
            <person name="Kuo D.H."/>
            <person name="Larsson T."/>
            <person name="Lv J."/>
            <person name="Arendt D."/>
            <person name="Savage R."/>
            <person name="Osoegawa K."/>
            <person name="de Jong P."/>
            <person name="Grimwood J."/>
            <person name="Chapman J.A."/>
            <person name="Shapiro H."/>
            <person name="Aerts A."/>
            <person name="Otillar R.P."/>
            <person name="Terry A.Y."/>
            <person name="Boore J.L."/>
            <person name="Grigoriev I.V."/>
            <person name="Lindberg D.R."/>
            <person name="Seaver E.C."/>
            <person name="Weisblat D.A."/>
            <person name="Putnam N.H."/>
            <person name="Rokhsar D.S."/>
        </authorList>
    </citation>
    <scope>NUCLEOTIDE SEQUENCE</scope>
</reference>
<proteinExistence type="inferred from homology"/>
<evidence type="ECO:0000256" key="9">
    <source>
        <dbReference type="ARBA" id="ARBA00023474"/>
    </source>
</evidence>
<feature type="region of interest" description="Disordered" evidence="11">
    <location>
        <begin position="1"/>
        <end position="26"/>
    </location>
</feature>
<dbReference type="RefSeq" id="XP_009019819.1">
    <property type="nucleotide sequence ID" value="XM_009021571.1"/>
</dbReference>
<dbReference type="GO" id="GO:0006352">
    <property type="term" value="P:DNA-templated transcription initiation"/>
    <property type="evidence" value="ECO:0000318"/>
    <property type="project" value="GO_Central"/>
</dbReference>
<evidence type="ECO:0000313" key="13">
    <source>
        <dbReference type="EnsemblMetazoa" id="HelroP188693"/>
    </source>
</evidence>
<dbReference type="OMA" id="DEYPREV"/>
<dbReference type="EMBL" id="AMQM01000879">
    <property type="status" value="NOT_ANNOTATED_CDS"/>
    <property type="molecule type" value="Genomic_DNA"/>
</dbReference>
<comment type="similarity">
    <text evidence="3">Belongs to the TBP family.</text>
</comment>
<protein>
    <recommendedName>
        <fullName evidence="9">TATA box-binding protein-like 1</fullName>
    </recommendedName>
    <alternativeName>
        <fullName evidence="10">TBP-like factor</fullName>
    </alternativeName>
</protein>
<keyword evidence="8" id="KW-0539">Nucleus</keyword>
<dbReference type="FunFam" id="3.30.310.10:FF:000009">
    <property type="entry name" value="TatA box-binding protein-like protein 1"/>
    <property type="match status" value="1"/>
</dbReference>
<feature type="compositionally biased region" description="Polar residues" evidence="11">
    <location>
        <begin position="1"/>
        <end position="16"/>
    </location>
</feature>